<reference evidence="5" key="1">
    <citation type="journal article" date="2013" name="Genome Biol.">
        <title>Draft genome of the mountain pine beetle, Dendroctonus ponderosae Hopkins, a major forest pest.</title>
        <authorList>
            <person name="Keeling C.I."/>
            <person name="Yuen M.M."/>
            <person name="Liao N.Y."/>
            <person name="Docking T.R."/>
            <person name="Chan S.K."/>
            <person name="Taylor G.A."/>
            <person name="Palmquist D.L."/>
            <person name="Jackman S.D."/>
            <person name="Nguyen A."/>
            <person name="Li M."/>
            <person name="Henderson H."/>
            <person name="Janes J.K."/>
            <person name="Zhao Y."/>
            <person name="Pandoh P."/>
            <person name="Moore R."/>
            <person name="Sperling F.A."/>
            <person name="Huber D.P."/>
            <person name="Birol I."/>
            <person name="Jones S.J."/>
            <person name="Bohlmann J."/>
        </authorList>
    </citation>
    <scope>NUCLEOTIDE SEQUENCE</scope>
</reference>
<dbReference type="PANTHER" id="PTHR11200:SF275">
    <property type="entry name" value="LD06095P"/>
    <property type="match status" value="1"/>
</dbReference>
<evidence type="ECO:0000256" key="1">
    <source>
        <dbReference type="ARBA" id="ARBA00005910"/>
    </source>
</evidence>
<reference evidence="4" key="2">
    <citation type="submission" date="2024-08" db="UniProtKB">
        <authorList>
            <consortium name="EnsemblMetazoa"/>
        </authorList>
    </citation>
    <scope>IDENTIFICATION</scope>
</reference>
<dbReference type="InterPro" id="IPR036691">
    <property type="entry name" value="Endo/exonu/phosph_ase_sf"/>
</dbReference>
<dbReference type="KEGG" id="dpa:109537081"/>
<dbReference type="InterPro" id="IPR041611">
    <property type="entry name" value="SKICH"/>
</dbReference>
<dbReference type="PANTHER" id="PTHR11200">
    <property type="entry name" value="INOSITOL 5-PHOSPHATASE"/>
    <property type="match status" value="1"/>
</dbReference>
<dbReference type="InterPro" id="IPR046985">
    <property type="entry name" value="IP5"/>
</dbReference>
<dbReference type="Gene3D" id="3.60.10.10">
    <property type="entry name" value="Endonuclease/exonuclease/phosphatase"/>
    <property type="match status" value="1"/>
</dbReference>
<dbReference type="GO" id="GO:0005886">
    <property type="term" value="C:plasma membrane"/>
    <property type="evidence" value="ECO:0007669"/>
    <property type="project" value="TreeGrafter"/>
</dbReference>
<dbReference type="InterPro" id="IPR000300">
    <property type="entry name" value="IPPc"/>
</dbReference>
<proteinExistence type="inferred from homology"/>
<dbReference type="GO" id="GO:0004439">
    <property type="term" value="F:phosphatidylinositol-4,5-bisphosphate 5-phosphatase activity"/>
    <property type="evidence" value="ECO:0007669"/>
    <property type="project" value="TreeGrafter"/>
</dbReference>
<dbReference type="GeneID" id="109537081"/>
<dbReference type="Gene3D" id="2.60.40.2840">
    <property type="match status" value="1"/>
</dbReference>
<dbReference type="GO" id="GO:0046856">
    <property type="term" value="P:phosphatidylinositol dephosphorylation"/>
    <property type="evidence" value="ECO:0007669"/>
    <property type="project" value="InterPro"/>
</dbReference>
<accession>A0AAR5PDQ9</accession>
<keyword evidence="5" id="KW-1185">Reference proteome</keyword>
<dbReference type="EnsemblMetazoa" id="XM_019903636.1">
    <property type="protein sequence ID" value="XP_019759195.1"/>
    <property type="gene ID" value="LOC109537081"/>
</dbReference>
<evidence type="ECO:0000313" key="4">
    <source>
        <dbReference type="EnsemblMetazoa" id="XP_019759195.1"/>
    </source>
</evidence>
<keyword evidence="2" id="KW-0732">Signal</keyword>
<dbReference type="SUPFAM" id="SSF56219">
    <property type="entry name" value="DNase I-like"/>
    <property type="match status" value="1"/>
</dbReference>
<dbReference type="GO" id="GO:0005737">
    <property type="term" value="C:cytoplasm"/>
    <property type="evidence" value="ECO:0007669"/>
    <property type="project" value="TreeGrafter"/>
</dbReference>
<evidence type="ECO:0000313" key="5">
    <source>
        <dbReference type="Proteomes" id="UP000019118"/>
    </source>
</evidence>
<dbReference type="AlphaFoldDB" id="A0AAR5PDQ9"/>
<feature type="chain" id="PRO_5043938852" description="Inositol polyphosphate-related phosphatase domain-containing protein" evidence="2">
    <location>
        <begin position="17"/>
        <end position="467"/>
    </location>
</feature>
<dbReference type="SMART" id="SM00128">
    <property type="entry name" value="IPPc"/>
    <property type="match status" value="1"/>
</dbReference>
<dbReference type="GO" id="GO:0001726">
    <property type="term" value="C:ruffle"/>
    <property type="evidence" value="ECO:0007669"/>
    <property type="project" value="TreeGrafter"/>
</dbReference>
<name>A0AAR5PDQ9_DENPD</name>
<sequence>MGKFIVLFSLFAPGLSRLYLATYNVGTSNPEQRLLDLLSITSQKGEKFPDFYVIGLQEVKSQPQNMLLDTLFEDNWSAALRDILDNKGYIKLKSIRLQGLLLSVFSLRKHLLNIREIESEYTRTGLAGMWGNKGAVSIRLSIYGCSLCFVNSHLTAHDNQLKDRIEDYNSIIKDQDFHVEETSKILYHDYVFWMGDLNFRLLEDFDRTPEEIERSVLKKDLKKLLEHDQLKYVMNKGEAFSEFTERDIEFAPTFKFEVGANAYDHKRRPAWCDRILYCVNSHNYENVILKVDQLSYKSHPSYVLSDHKPVSGDFNIKIPRPVNIRPRNVALKLAQVVPDQVFSDYSEHVVQFDKVPAWEEAQQNKAFYIVTKDIPATKDDWIGLFKENFTSLDDYVTYEYVHKCTTPVDERGPPTMERPQKYQVTIPDVPSRCRGNYCLVYFSQTEDKVMSVLGISDSFPIVKTESD</sequence>
<evidence type="ECO:0000259" key="3">
    <source>
        <dbReference type="SMART" id="SM00128"/>
    </source>
</evidence>
<dbReference type="Pfam" id="PF17751">
    <property type="entry name" value="SKICH"/>
    <property type="match status" value="1"/>
</dbReference>
<protein>
    <recommendedName>
        <fullName evidence="3">Inositol polyphosphate-related phosphatase domain-containing protein</fullName>
    </recommendedName>
</protein>
<feature type="signal peptide" evidence="2">
    <location>
        <begin position="1"/>
        <end position="16"/>
    </location>
</feature>
<dbReference type="FunFam" id="3.60.10.10:FF:000060">
    <property type="entry name" value="Uncharacterized protein, isoform C"/>
    <property type="match status" value="1"/>
</dbReference>
<dbReference type="Pfam" id="PF22669">
    <property type="entry name" value="Exo_endo_phos2"/>
    <property type="match status" value="1"/>
</dbReference>
<evidence type="ECO:0000256" key="2">
    <source>
        <dbReference type="SAM" id="SignalP"/>
    </source>
</evidence>
<comment type="similarity">
    <text evidence="1">Belongs to the inositol 1,4,5-trisphosphate 5-phosphatase type II family.</text>
</comment>
<feature type="domain" description="Inositol polyphosphate-related phosphatase" evidence="3">
    <location>
        <begin position="17"/>
        <end position="323"/>
    </location>
</feature>
<organism evidence="4 5">
    <name type="scientific">Dendroctonus ponderosae</name>
    <name type="common">Mountain pine beetle</name>
    <dbReference type="NCBI Taxonomy" id="77166"/>
    <lineage>
        <taxon>Eukaryota</taxon>
        <taxon>Metazoa</taxon>
        <taxon>Ecdysozoa</taxon>
        <taxon>Arthropoda</taxon>
        <taxon>Hexapoda</taxon>
        <taxon>Insecta</taxon>
        <taxon>Pterygota</taxon>
        <taxon>Neoptera</taxon>
        <taxon>Endopterygota</taxon>
        <taxon>Coleoptera</taxon>
        <taxon>Polyphaga</taxon>
        <taxon>Cucujiformia</taxon>
        <taxon>Curculionidae</taxon>
        <taxon>Scolytinae</taxon>
        <taxon>Dendroctonus</taxon>
    </lineage>
</organism>
<dbReference type="Proteomes" id="UP000019118">
    <property type="component" value="Unassembled WGS sequence"/>
</dbReference>